<dbReference type="InterPro" id="IPR027266">
    <property type="entry name" value="TrmE/GcvT-like"/>
</dbReference>
<feature type="binding site" evidence="6">
    <location>
        <position position="256"/>
    </location>
    <ligand>
        <name>K(+)</name>
        <dbReference type="ChEBI" id="CHEBI:29103"/>
    </ligand>
</feature>
<feature type="binding site" evidence="6">
    <location>
        <position position="236"/>
    </location>
    <ligand>
        <name>Mg(2+)</name>
        <dbReference type="ChEBI" id="CHEBI:18420"/>
    </ligand>
</feature>
<organism evidence="9 10">
    <name type="scientific">Mesopusillimonas faecipullorum</name>
    <dbReference type="NCBI Taxonomy" id="2755040"/>
    <lineage>
        <taxon>Bacteria</taxon>
        <taxon>Pseudomonadati</taxon>
        <taxon>Pseudomonadota</taxon>
        <taxon>Betaproteobacteria</taxon>
        <taxon>Burkholderiales</taxon>
        <taxon>Alcaligenaceae</taxon>
        <taxon>Mesopusillimonas</taxon>
    </lineage>
</organism>
<comment type="function">
    <text evidence="6">Exhibits a very high intrinsic GTPase hydrolysis rate. Involved in the addition of a carboxymethylaminomethyl (cmnm) group at the wobble position (U34) of certain tRNAs, forming tRNA-cmnm(5)s(2)U34.</text>
</comment>
<feature type="binding site" evidence="6">
    <location>
        <begin position="251"/>
        <end position="257"/>
    </location>
    <ligand>
        <name>GTP</name>
        <dbReference type="ChEBI" id="CHEBI:37565"/>
    </ligand>
</feature>
<feature type="binding site" evidence="6">
    <location>
        <position position="461"/>
    </location>
    <ligand>
        <name>(6S)-5-formyl-5,6,7,8-tetrahydrofolate</name>
        <dbReference type="ChEBI" id="CHEBI:57457"/>
    </ligand>
</feature>
<comment type="caution">
    <text evidence="9">The sequence shown here is derived from an EMBL/GenBank/DDBJ whole genome shotgun (WGS) entry which is preliminary data.</text>
</comment>
<dbReference type="Pfam" id="PF12631">
    <property type="entry name" value="MnmE_helical"/>
    <property type="match status" value="1"/>
</dbReference>
<evidence type="ECO:0000256" key="3">
    <source>
        <dbReference type="ARBA" id="ARBA00022741"/>
    </source>
</evidence>
<feature type="binding site" evidence="6">
    <location>
        <position position="83"/>
    </location>
    <ligand>
        <name>(6S)-5-formyl-5,6,7,8-tetrahydrofolate</name>
        <dbReference type="ChEBI" id="CHEBI:57457"/>
    </ligand>
</feature>
<dbReference type="InterPro" id="IPR006073">
    <property type="entry name" value="GTP-bd"/>
</dbReference>
<dbReference type="InterPro" id="IPR004520">
    <property type="entry name" value="GTPase_MnmE"/>
</dbReference>
<evidence type="ECO:0000256" key="4">
    <source>
        <dbReference type="ARBA" id="ARBA00022958"/>
    </source>
</evidence>
<dbReference type="Gene3D" id="3.30.1360.120">
    <property type="entry name" value="Probable tRNA modification gtpase trme, domain 1"/>
    <property type="match status" value="1"/>
</dbReference>
<dbReference type="InterPro" id="IPR005225">
    <property type="entry name" value="Small_GTP-bd"/>
</dbReference>
<keyword evidence="5 6" id="KW-0342">GTP-binding</keyword>
<dbReference type="Gene3D" id="1.20.120.430">
    <property type="entry name" value="tRNA modification GTPase MnmE domain 2"/>
    <property type="match status" value="1"/>
</dbReference>
<keyword evidence="6" id="KW-0479">Metal-binding</keyword>
<dbReference type="HAMAP" id="MF_00379">
    <property type="entry name" value="GTPase_MnmE"/>
    <property type="match status" value="1"/>
</dbReference>
<evidence type="ECO:0000256" key="7">
    <source>
        <dbReference type="RuleBase" id="RU003313"/>
    </source>
</evidence>
<evidence type="ECO:0000256" key="1">
    <source>
        <dbReference type="ARBA" id="ARBA00011043"/>
    </source>
</evidence>
<dbReference type="Pfam" id="PF10396">
    <property type="entry name" value="TrmE_N"/>
    <property type="match status" value="1"/>
</dbReference>
<keyword evidence="3 6" id="KW-0547">Nucleotide-binding</keyword>
<comment type="subunit">
    <text evidence="6">Homodimer. Heterotetramer of two MnmE and two MnmG subunits.</text>
</comment>
<name>A0ABS8CFE6_9BURK</name>
<evidence type="ECO:0000259" key="8">
    <source>
        <dbReference type="PROSITE" id="PS51709"/>
    </source>
</evidence>
<dbReference type="NCBIfam" id="TIGR00231">
    <property type="entry name" value="small_GTP"/>
    <property type="match status" value="1"/>
</dbReference>
<accession>A0ABS8CFE6</accession>
<comment type="cofactor">
    <cofactor evidence="6">
        <name>K(+)</name>
        <dbReference type="ChEBI" id="CHEBI:29103"/>
    </cofactor>
    <text evidence="6">Binds 1 potassium ion per subunit.</text>
</comment>
<dbReference type="EC" id="3.6.-.-" evidence="6"/>
<keyword evidence="6" id="KW-0460">Magnesium</keyword>
<dbReference type="CDD" id="cd14858">
    <property type="entry name" value="TrmE_N"/>
    <property type="match status" value="1"/>
</dbReference>
<evidence type="ECO:0000256" key="2">
    <source>
        <dbReference type="ARBA" id="ARBA00022694"/>
    </source>
</evidence>
<feature type="binding site" evidence="6">
    <location>
        <position position="251"/>
    </location>
    <ligand>
        <name>K(+)</name>
        <dbReference type="ChEBI" id="CHEBI:29103"/>
    </ligand>
</feature>
<dbReference type="InterPro" id="IPR027417">
    <property type="entry name" value="P-loop_NTPase"/>
</dbReference>
<dbReference type="SUPFAM" id="SSF116878">
    <property type="entry name" value="TrmE connector domain"/>
    <property type="match status" value="1"/>
</dbReference>
<evidence type="ECO:0000313" key="9">
    <source>
        <dbReference type="EMBL" id="MCB5364767.1"/>
    </source>
</evidence>
<reference evidence="9 10" key="1">
    <citation type="submission" date="2020-07" db="EMBL/GenBank/DDBJ databases">
        <title>Pusillimonas sp. nov., isolated from poultry manure in Taiwan.</title>
        <authorList>
            <person name="Lin S.-Y."/>
            <person name="Tang Y.-S."/>
            <person name="Young C.-C."/>
        </authorList>
    </citation>
    <scope>NUCLEOTIDE SEQUENCE [LARGE SCALE GENOMIC DNA]</scope>
    <source>
        <strain evidence="9 10">CC-YST705</strain>
    </source>
</reference>
<keyword evidence="10" id="KW-1185">Reference proteome</keyword>
<feature type="binding site" evidence="6">
    <location>
        <position position="232"/>
    </location>
    <ligand>
        <name>K(+)</name>
        <dbReference type="ChEBI" id="CHEBI:29103"/>
    </ligand>
</feature>
<dbReference type="InterPro" id="IPR018948">
    <property type="entry name" value="GTP-bd_TrmE_N"/>
</dbReference>
<feature type="domain" description="TrmE-type G" evidence="8">
    <location>
        <begin position="222"/>
        <end position="383"/>
    </location>
</feature>
<feature type="binding site" evidence="6">
    <location>
        <begin position="232"/>
        <end position="237"/>
    </location>
    <ligand>
        <name>GTP</name>
        <dbReference type="ChEBI" id="CHEBI:37565"/>
    </ligand>
</feature>
<keyword evidence="6" id="KW-0378">Hydrolase</keyword>
<comment type="subcellular location">
    <subcellularLocation>
        <location evidence="6">Cytoplasm</location>
    </subcellularLocation>
</comment>
<feature type="binding site" evidence="6">
    <location>
        <position position="257"/>
    </location>
    <ligand>
        <name>Mg(2+)</name>
        <dbReference type="ChEBI" id="CHEBI:18420"/>
    </ligand>
</feature>
<dbReference type="EMBL" id="JACDXW010000008">
    <property type="protein sequence ID" value="MCB5364767.1"/>
    <property type="molecule type" value="Genomic_DNA"/>
</dbReference>
<dbReference type="PROSITE" id="PS51709">
    <property type="entry name" value="G_TRME"/>
    <property type="match status" value="1"/>
</dbReference>
<keyword evidence="2 6" id="KW-0819">tRNA processing</keyword>
<dbReference type="InterPro" id="IPR027368">
    <property type="entry name" value="MnmE_dom2"/>
</dbReference>
<keyword evidence="4 6" id="KW-0630">Potassium</keyword>
<feature type="binding site" evidence="6">
    <location>
        <begin position="364"/>
        <end position="366"/>
    </location>
    <ligand>
        <name>GTP</name>
        <dbReference type="ChEBI" id="CHEBI:37565"/>
    </ligand>
</feature>
<evidence type="ECO:0000256" key="5">
    <source>
        <dbReference type="ARBA" id="ARBA00023134"/>
    </source>
</evidence>
<dbReference type="InterPro" id="IPR031168">
    <property type="entry name" value="G_TrmE"/>
</dbReference>
<dbReference type="RefSeq" id="WP_226955182.1">
    <property type="nucleotide sequence ID" value="NZ_JACDXW010000008.1"/>
</dbReference>
<dbReference type="NCBIfam" id="TIGR00450">
    <property type="entry name" value="mnmE_trmE_thdF"/>
    <property type="match status" value="1"/>
</dbReference>
<dbReference type="Pfam" id="PF01926">
    <property type="entry name" value="MMR_HSR1"/>
    <property type="match status" value="1"/>
</dbReference>
<feature type="binding site" evidence="6">
    <location>
        <position position="126"/>
    </location>
    <ligand>
        <name>(6S)-5-formyl-5,6,7,8-tetrahydrofolate</name>
        <dbReference type="ChEBI" id="CHEBI:57457"/>
    </ligand>
</feature>
<dbReference type="NCBIfam" id="NF003661">
    <property type="entry name" value="PRK05291.1-3"/>
    <property type="match status" value="1"/>
</dbReference>
<proteinExistence type="inferred from homology"/>
<feature type="binding site" evidence="6">
    <location>
        <position position="26"/>
    </location>
    <ligand>
        <name>(6S)-5-formyl-5,6,7,8-tetrahydrofolate</name>
        <dbReference type="ChEBI" id="CHEBI:57457"/>
    </ligand>
</feature>
<sequence length="461" mass="50040">MNALPDQQPIIAIATAPGRGGIGVIRLSGKTLAPLVQGLFGQELTPRHAYFRPFLDQDGQMLDEGIALYFAGPHSYTGEDVLELQGHGGPAVLKRVMARCLQVGQAFGLRLALPGEFTQRAFLNGRLDLAQAEAVADLIDASSEAAARSAMASLSGAFSQQVTALDHDIVRLRMLVEATLDFPEEEIDFLEKYQARDKLDAIREKLEALIAQARQGLILREGLHVVLAGQPNVGKSSLLNALAGDDIAIVTPIAGTTRDRVVQQIHIDGVPLHIVDTAGLRETEDTVERIGIQRSWAEIEKANVILHLQDARQPDDPLDQEITSRLPPGTPVLKVYNKVDLLEVELPCPATPDADSGATTLYISARNGAGLGTLRQTLLNIAGWQPGAESPWLARERHLHALQEAQLHLIVADEHASHDDSVLDLFAEELRLAHEELCRITGQFTSDDLLGEIFSSFCIGK</sequence>
<evidence type="ECO:0000313" key="10">
    <source>
        <dbReference type="Proteomes" id="UP000776983"/>
    </source>
</evidence>
<feature type="binding site" evidence="6">
    <location>
        <begin position="276"/>
        <end position="279"/>
    </location>
    <ligand>
        <name>GTP</name>
        <dbReference type="ChEBI" id="CHEBI:37565"/>
    </ligand>
</feature>
<keyword evidence="6" id="KW-0963">Cytoplasm</keyword>
<dbReference type="PANTHER" id="PTHR42714">
    <property type="entry name" value="TRNA MODIFICATION GTPASE GTPBP3"/>
    <property type="match status" value="1"/>
</dbReference>
<comment type="similarity">
    <text evidence="1 6 7">Belongs to the TRAFAC class TrmE-Era-EngA-EngB-Septin-like GTPase superfamily. TrmE GTPase family.</text>
</comment>
<dbReference type="Gene3D" id="3.40.50.300">
    <property type="entry name" value="P-loop containing nucleotide triphosphate hydrolases"/>
    <property type="match status" value="1"/>
</dbReference>
<comment type="caution">
    <text evidence="6">Lacks conserved residue(s) required for the propagation of feature annotation.</text>
</comment>
<dbReference type="SUPFAM" id="SSF52540">
    <property type="entry name" value="P-loop containing nucleoside triphosphate hydrolases"/>
    <property type="match status" value="1"/>
</dbReference>
<dbReference type="PANTHER" id="PTHR42714:SF2">
    <property type="entry name" value="TRNA MODIFICATION GTPASE GTPBP3, MITOCHONDRIAL"/>
    <property type="match status" value="1"/>
</dbReference>
<evidence type="ECO:0000256" key="6">
    <source>
        <dbReference type="HAMAP-Rule" id="MF_00379"/>
    </source>
</evidence>
<protein>
    <recommendedName>
        <fullName evidence="6">tRNA modification GTPase MnmE</fullName>
        <ecNumber evidence="6">3.6.-.-</ecNumber>
    </recommendedName>
</protein>
<dbReference type="CDD" id="cd04164">
    <property type="entry name" value="trmE"/>
    <property type="match status" value="1"/>
</dbReference>
<dbReference type="Proteomes" id="UP000776983">
    <property type="component" value="Unassembled WGS sequence"/>
</dbReference>
<gene>
    <name evidence="6 9" type="primary">mnmE</name>
    <name evidence="6" type="synonym">trmE</name>
    <name evidence="9" type="ORF">H0484_13505</name>
</gene>
<dbReference type="InterPro" id="IPR025867">
    <property type="entry name" value="MnmE_helical"/>
</dbReference>
<feature type="binding site" evidence="6">
    <location>
        <position position="253"/>
    </location>
    <ligand>
        <name>K(+)</name>
        <dbReference type="ChEBI" id="CHEBI:29103"/>
    </ligand>
</feature>